<dbReference type="InterPro" id="IPR007138">
    <property type="entry name" value="ABM_dom"/>
</dbReference>
<evidence type="ECO:0000313" key="3">
    <source>
        <dbReference type="Proteomes" id="UP001500879"/>
    </source>
</evidence>
<dbReference type="SUPFAM" id="SSF54909">
    <property type="entry name" value="Dimeric alpha+beta barrel"/>
    <property type="match status" value="1"/>
</dbReference>
<sequence>MYVISNRITLTGSSRDYEEIYARGGAFMERQPGLVRHQLVRSLSDPAVYFSTAVWTDRESFERCVARPEFKEIFGPTRDLVTIDHHRCSVVSEGASAPGTA</sequence>
<name>A0ABN0YKJ1_9ACTN</name>
<protein>
    <recommendedName>
        <fullName evidence="1">ABM domain-containing protein</fullName>
    </recommendedName>
</protein>
<comment type="caution">
    <text evidence="2">The sequence shown here is derived from an EMBL/GenBank/DDBJ whole genome shotgun (WGS) entry which is preliminary data.</text>
</comment>
<gene>
    <name evidence="2" type="ORF">GCM10010357_19530</name>
</gene>
<dbReference type="Gene3D" id="3.30.70.100">
    <property type="match status" value="1"/>
</dbReference>
<dbReference type="EMBL" id="BAAABX010000019">
    <property type="protein sequence ID" value="GAA0398499.1"/>
    <property type="molecule type" value="Genomic_DNA"/>
</dbReference>
<dbReference type="InterPro" id="IPR011008">
    <property type="entry name" value="Dimeric_a/b-barrel"/>
</dbReference>
<dbReference type="RefSeq" id="WP_344022112.1">
    <property type="nucleotide sequence ID" value="NZ_BAAABX010000019.1"/>
</dbReference>
<dbReference type="Proteomes" id="UP001500879">
    <property type="component" value="Unassembled WGS sequence"/>
</dbReference>
<evidence type="ECO:0000313" key="2">
    <source>
        <dbReference type="EMBL" id="GAA0398499.1"/>
    </source>
</evidence>
<evidence type="ECO:0000259" key="1">
    <source>
        <dbReference type="PROSITE" id="PS51725"/>
    </source>
</evidence>
<accession>A0ABN0YKJ1</accession>
<reference evidence="2 3" key="1">
    <citation type="journal article" date="2019" name="Int. J. Syst. Evol. Microbiol.">
        <title>The Global Catalogue of Microorganisms (GCM) 10K type strain sequencing project: providing services to taxonomists for standard genome sequencing and annotation.</title>
        <authorList>
            <consortium name="The Broad Institute Genomics Platform"/>
            <consortium name="The Broad Institute Genome Sequencing Center for Infectious Disease"/>
            <person name="Wu L."/>
            <person name="Ma J."/>
        </authorList>
    </citation>
    <scope>NUCLEOTIDE SEQUENCE [LARGE SCALE GENOMIC DNA]</scope>
    <source>
        <strain evidence="2 3">JCM 4788</strain>
    </source>
</reference>
<keyword evidence="3" id="KW-1185">Reference proteome</keyword>
<dbReference type="Pfam" id="PF03992">
    <property type="entry name" value="ABM"/>
    <property type="match status" value="1"/>
</dbReference>
<feature type="domain" description="ABM" evidence="1">
    <location>
        <begin position="2"/>
        <end position="90"/>
    </location>
</feature>
<organism evidence="2 3">
    <name type="scientific">Streptomyces luteireticuli</name>
    <dbReference type="NCBI Taxonomy" id="173858"/>
    <lineage>
        <taxon>Bacteria</taxon>
        <taxon>Bacillati</taxon>
        <taxon>Actinomycetota</taxon>
        <taxon>Actinomycetes</taxon>
        <taxon>Kitasatosporales</taxon>
        <taxon>Streptomycetaceae</taxon>
        <taxon>Streptomyces</taxon>
    </lineage>
</organism>
<proteinExistence type="predicted"/>
<dbReference type="PROSITE" id="PS51725">
    <property type="entry name" value="ABM"/>
    <property type="match status" value="1"/>
</dbReference>